<dbReference type="Pfam" id="PF12833">
    <property type="entry name" value="HTH_18"/>
    <property type="match status" value="1"/>
</dbReference>
<dbReference type="InterPro" id="IPR036890">
    <property type="entry name" value="HATPase_C_sf"/>
</dbReference>
<keyword evidence="13" id="KW-1133">Transmembrane helix</keyword>
<dbReference type="InterPro" id="IPR003594">
    <property type="entry name" value="HATPase_dom"/>
</dbReference>
<dbReference type="PROSITE" id="PS00041">
    <property type="entry name" value="HTH_ARAC_FAMILY_1"/>
    <property type="match status" value="1"/>
</dbReference>
<evidence type="ECO:0000256" key="10">
    <source>
        <dbReference type="ARBA" id="ARBA00023125"/>
    </source>
</evidence>
<dbReference type="SMART" id="SM00448">
    <property type="entry name" value="REC"/>
    <property type="match status" value="1"/>
</dbReference>
<dbReference type="PROSITE" id="PS50109">
    <property type="entry name" value="HIS_KIN"/>
    <property type="match status" value="1"/>
</dbReference>
<feature type="domain" description="Histidine kinase" evidence="15">
    <location>
        <begin position="904"/>
        <end position="1120"/>
    </location>
</feature>
<feature type="domain" description="HTH araC/xylS-type" evidence="14">
    <location>
        <begin position="1315"/>
        <end position="1414"/>
    </location>
</feature>
<dbReference type="InterPro" id="IPR013783">
    <property type="entry name" value="Ig-like_fold"/>
</dbReference>
<dbReference type="SUPFAM" id="SSF50998">
    <property type="entry name" value="Quinoprotein alcohol dehydrogenase-like"/>
    <property type="match status" value="1"/>
</dbReference>
<organism evidence="17 18">
    <name type="scientific">Candidatus Caccoplasma intestinavium</name>
    <dbReference type="NCBI Taxonomy" id="2840716"/>
    <lineage>
        <taxon>Bacteria</taxon>
        <taxon>Pseudomonadati</taxon>
        <taxon>Bacteroidota</taxon>
        <taxon>Bacteroidia</taxon>
        <taxon>Bacteroidales</taxon>
        <taxon>Bacteroidaceae</taxon>
        <taxon>Bacteroidaceae incertae sedis</taxon>
        <taxon>Candidatus Caccoplasma</taxon>
    </lineage>
</organism>
<keyword evidence="7" id="KW-0067">ATP-binding</keyword>
<dbReference type="InterPro" id="IPR005467">
    <property type="entry name" value="His_kinase_dom"/>
</dbReference>
<dbReference type="FunFam" id="1.10.287.130:FF:000045">
    <property type="entry name" value="Two-component system sensor histidine kinase/response regulator"/>
    <property type="match status" value="1"/>
</dbReference>
<comment type="caution">
    <text evidence="17">The sequence shown here is derived from an EMBL/GenBank/DDBJ whole genome shotgun (WGS) entry which is preliminary data.</text>
</comment>
<comment type="catalytic activity">
    <reaction evidence="1">
        <text>ATP + protein L-histidine = ADP + protein N-phospho-L-histidine.</text>
        <dbReference type="EC" id="2.7.13.3"/>
    </reaction>
</comment>
<dbReference type="Gene3D" id="3.40.50.2300">
    <property type="match status" value="1"/>
</dbReference>
<dbReference type="InterPro" id="IPR011006">
    <property type="entry name" value="CheY-like_superfamily"/>
</dbReference>
<dbReference type="PANTHER" id="PTHR43547">
    <property type="entry name" value="TWO-COMPONENT HISTIDINE KINASE"/>
    <property type="match status" value="1"/>
</dbReference>
<dbReference type="PROSITE" id="PS50110">
    <property type="entry name" value="RESPONSE_REGULATORY"/>
    <property type="match status" value="1"/>
</dbReference>
<dbReference type="PROSITE" id="PS01124">
    <property type="entry name" value="HTH_ARAC_FAMILY_2"/>
    <property type="match status" value="1"/>
</dbReference>
<keyword evidence="9" id="KW-0805">Transcription regulation</keyword>
<dbReference type="SUPFAM" id="SSF47384">
    <property type="entry name" value="Homodimeric domain of signal transducing histidine kinase"/>
    <property type="match status" value="1"/>
</dbReference>
<dbReference type="Gene3D" id="2.60.40.10">
    <property type="entry name" value="Immunoglobulins"/>
    <property type="match status" value="1"/>
</dbReference>
<dbReference type="InterPro" id="IPR011123">
    <property type="entry name" value="Y_Y_Y"/>
</dbReference>
<evidence type="ECO:0000256" key="9">
    <source>
        <dbReference type="ARBA" id="ARBA00023015"/>
    </source>
</evidence>
<dbReference type="InterPro" id="IPR001789">
    <property type="entry name" value="Sig_transdc_resp-reg_receiver"/>
</dbReference>
<protein>
    <recommendedName>
        <fullName evidence="2">histidine kinase</fullName>
        <ecNumber evidence="2">2.7.13.3</ecNumber>
    </recommendedName>
</protein>
<evidence type="ECO:0000256" key="4">
    <source>
        <dbReference type="ARBA" id="ARBA00022679"/>
    </source>
</evidence>
<dbReference type="FunFam" id="3.30.565.10:FF:000037">
    <property type="entry name" value="Hybrid sensor histidine kinase/response regulator"/>
    <property type="match status" value="1"/>
</dbReference>
<dbReference type="InterPro" id="IPR011047">
    <property type="entry name" value="Quinoprotein_ADH-like_sf"/>
</dbReference>
<dbReference type="Pfam" id="PF00512">
    <property type="entry name" value="HisKA"/>
    <property type="match status" value="1"/>
</dbReference>
<proteinExistence type="predicted"/>
<dbReference type="InterPro" id="IPR036097">
    <property type="entry name" value="HisK_dim/P_sf"/>
</dbReference>
<keyword evidence="11" id="KW-0804">Transcription</keyword>
<keyword evidence="3 12" id="KW-0597">Phosphoprotein</keyword>
<keyword evidence="4" id="KW-0808">Transferase</keyword>
<dbReference type="EMBL" id="DVKT01000071">
    <property type="protein sequence ID" value="HIT40288.1"/>
    <property type="molecule type" value="Genomic_DNA"/>
</dbReference>
<evidence type="ECO:0000259" key="16">
    <source>
        <dbReference type="PROSITE" id="PS50110"/>
    </source>
</evidence>
<evidence type="ECO:0000256" key="2">
    <source>
        <dbReference type="ARBA" id="ARBA00012438"/>
    </source>
</evidence>
<dbReference type="GO" id="GO:0003700">
    <property type="term" value="F:DNA-binding transcription factor activity"/>
    <property type="evidence" value="ECO:0007669"/>
    <property type="project" value="InterPro"/>
</dbReference>
<sequence length="1415" mass="162234">MMKYIFTFFIVLFSVFGVSAQSPYECRLSVYTEHDGLSQGRVTSLVQDRDGVLWIATWDGLNRFDGYKFSCYKATPGNHEPLVQNRFDKIVINNENDIWCISRDRFFLFRTGTQHFVDIHSLLEKKYNRTIMAYKIVVLGNGITWLVDDDGTLFRIEDKNIDNTEIFASTQPGRRKVYDIRVDSRGNEWLLTDRGVIIVGDVLFKSNLSYKSWIERSGTIWLGTPNGMVSVYGLDTGELSFVEGMPHEVSHLNRMQPVNDSTVLMQTNAGVVFIDVRTRKPELVKLPTSGQQDVTYCYNNNDSRCCLVSRDKKLYSLDMKTRKVSPIEVSGEPLKWIASDITRPLFFKNMRGELFFFLREGGLHRIDMDALTLQPYNAGRFLSPSIRTVFQDNQQNIWVSCNVGLHKLQFGNGEVYPHPGYMKDEIRCLYSDSRGRMWVSSRLGDIEIWEGDMRLGYLSPDGRVVERRVSFGSGVYAIYEDRSRNLWLGTRDEGLYRLSYRLPRQYAITGHYKSDTHNMYSISGDAVYSILQDFKGRLWVGCYDSGLNLVEDPDAENPYFLHENNRLGFHSKNTPQQVRCLAETRDSVILVGTTKGFYTFDENFSTPESIVFYSSMRQKDDQNSLGSNDIMGIEVTRSGDIYLAVFGGGLNKVLTKNLLSEEISFRPYMKRDGAYSDVAINLVEDESGYLWVQTERMLMRFDPQKENFENIGYDMLPRYATLSENKPLIDKDGRLLVPTSLGVYVVSPDRLNNSRYVPAIVFGDGIDSMVLKPEENTLSVPFAAVDFSSNLPVRYAYKLQGVDKDWTYTQENLTANYVNLPAGTFYLRVKSTNRNGLWVDNERVLPVTREPLFAETPWAKALYVLLALVLVAVVVFIYLHIYKLRYKLSLEHRLTEAKLRFFTDISHELRTPLTLIEGPLSEVLADEKLPEADREYLTVVQTNAHRMLNLINQILDFRKIQNEKMRLLVEKLNVRESLEAIMENFENIARQHRIDFRLEMGADDVYVWADRDKFEKIFVNIISNAFKYTPPGKTITVRVKSDDENVVVAVQDQGVGIQPSKVAMLFQRFDTILQDNIYQQSTGIGLSLVKQLVDLHHARIDVQSEEGVGSTFEVSFPVGKTHLEDDERVEFLMNDDIGVDGSPDDADSDAEENDADDRFSVLVVEDNNDLRSFLQSCLTRSYKVYTAVNGEDGWQQTLEYMPDLVITDLMMPVLDGFELAERIKADPTTCHIPIVVLTAKNTLDDRIRGANSGIAEYMVKPFSTQLLKARVAMILQQQQILREKYMERIEQKSAGEVDIQPSELSIMPADEQFMQQLMAYIEANIENPDLSIDDLAHEMALSRSVFFRKIKALVGYSPINFLQVIRIKRAIQLMQTRKFSMAEIAYKVGYTDPKYFSRSFKKITGKSPSVYLREK</sequence>
<evidence type="ECO:0000256" key="3">
    <source>
        <dbReference type="ARBA" id="ARBA00022553"/>
    </source>
</evidence>
<dbReference type="PANTHER" id="PTHR43547:SF2">
    <property type="entry name" value="HYBRID SIGNAL TRANSDUCTION HISTIDINE KINASE C"/>
    <property type="match status" value="1"/>
</dbReference>
<dbReference type="Gene3D" id="1.10.10.60">
    <property type="entry name" value="Homeodomain-like"/>
    <property type="match status" value="2"/>
</dbReference>
<dbReference type="SMART" id="SM00388">
    <property type="entry name" value="HisKA"/>
    <property type="match status" value="1"/>
</dbReference>
<name>A0A9D1KDB6_9BACT</name>
<dbReference type="SUPFAM" id="SSF52172">
    <property type="entry name" value="CheY-like"/>
    <property type="match status" value="1"/>
</dbReference>
<evidence type="ECO:0000256" key="6">
    <source>
        <dbReference type="ARBA" id="ARBA00022777"/>
    </source>
</evidence>
<dbReference type="EC" id="2.7.13.3" evidence="2"/>
<dbReference type="SMART" id="SM00387">
    <property type="entry name" value="HATPase_c"/>
    <property type="match status" value="1"/>
</dbReference>
<dbReference type="SUPFAM" id="SSF46689">
    <property type="entry name" value="Homeodomain-like"/>
    <property type="match status" value="1"/>
</dbReference>
<dbReference type="Pfam" id="PF02518">
    <property type="entry name" value="HATPase_c"/>
    <property type="match status" value="1"/>
</dbReference>
<accession>A0A9D1KDB6</accession>
<dbReference type="InterPro" id="IPR004358">
    <property type="entry name" value="Sig_transdc_His_kin-like_C"/>
</dbReference>
<dbReference type="GO" id="GO:0043565">
    <property type="term" value="F:sequence-specific DNA binding"/>
    <property type="evidence" value="ECO:0007669"/>
    <property type="project" value="InterPro"/>
</dbReference>
<dbReference type="Pfam" id="PF07494">
    <property type="entry name" value="Reg_prop"/>
    <property type="match status" value="3"/>
</dbReference>
<evidence type="ECO:0000256" key="5">
    <source>
        <dbReference type="ARBA" id="ARBA00022741"/>
    </source>
</evidence>
<evidence type="ECO:0000256" key="11">
    <source>
        <dbReference type="ARBA" id="ARBA00023163"/>
    </source>
</evidence>
<dbReference type="InterPro" id="IPR018062">
    <property type="entry name" value="HTH_AraC-typ_CS"/>
</dbReference>
<dbReference type="CDD" id="cd00082">
    <property type="entry name" value="HisKA"/>
    <property type="match status" value="1"/>
</dbReference>
<dbReference type="Pfam" id="PF07495">
    <property type="entry name" value="Y_Y_Y"/>
    <property type="match status" value="1"/>
</dbReference>
<dbReference type="InterPro" id="IPR009057">
    <property type="entry name" value="Homeodomain-like_sf"/>
</dbReference>
<gene>
    <name evidence="17" type="ORF">IAD06_09690</name>
</gene>
<dbReference type="Gene3D" id="3.30.565.10">
    <property type="entry name" value="Histidine kinase-like ATPase, C-terminal domain"/>
    <property type="match status" value="1"/>
</dbReference>
<dbReference type="CDD" id="cd17574">
    <property type="entry name" value="REC_OmpR"/>
    <property type="match status" value="1"/>
</dbReference>
<dbReference type="SMART" id="SM00342">
    <property type="entry name" value="HTH_ARAC"/>
    <property type="match status" value="1"/>
</dbReference>
<feature type="modified residue" description="4-aspartylphosphate" evidence="12">
    <location>
        <position position="1208"/>
    </location>
</feature>
<dbReference type="InterPro" id="IPR011110">
    <property type="entry name" value="Reg_prop"/>
</dbReference>
<evidence type="ECO:0000256" key="1">
    <source>
        <dbReference type="ARBA" id="ARBA00000085"/>
    </source>
</evidence>
<dbReference type="Gene3D" id="2.130.10.10">
    <property type="entry name" value="YVTN repeat-like/Quinoprotein amine dehydrogenase"/>
    <property type="match status" value="3"/>
</dbReference>
<keyword evidence="13" id="KW-0812">Transmembrane</keyword>
<evidence type="ECO:0000259" key="15">
    <source>
        <dbReference type="PROSITE" id="PS50109"/>
    </source>
</evidence>
<keyword evidence="6" id="KW-0418">Kinase</keyword>
<keyword evidence="5" id="KW-0547">Nucleotide-binding</keyword>
<dbReference type="Proteomes" id="UP000886722">
    <property type="component" value="Unassembled WGS sequence"/>
</dbReference>
<dbReference type="InterPro" id="IPR018060">
    <property type="entry name" value="HTH_AraC"/>
</dbReference>
<keyword evidence="8" id="KW-0902">Two-component regulatory system</keyword>
<evidence type="ECO:0000256" key="12">
    <source>
        <dbReference type="PROSITE-ProRule" id="PRU00169"/>
    </source>
</evidence>
<evidence type="ECO:0000256" key="7">
    <source>
        <dbReference type="ARBA" id="ARBA00022840"/>
    </source>
</evidence>
<dbReference type="GO" id="GO:0000155">
    <property type="term" value="F:phosphorelay sensor kinase activity"/>
    <property type="evidence" value="ECO:0007669"/>
    <property type="project" value="InterPro"/>
</dbReference>
<evidence type="ECO:0000259" key="14">
    <source>
        <dbReference type="PROSITE" id="PS01124"/>
    </source>
</evidence>
<evidence type="ECO:0000313" key="18">
    <source>
        <dbReference type="Proteomes" id="UP000886722"/>
    </source>
</evidence>
<evidence type="ECO:0000256" key="13">
    <source>
        <dbReference type="SAM" id="Phobius"/>
    </source>
</evidence>
<reference evidence="17" key="2">
    <citation type="journal article" date="2021" name="PeerJ">
        <title>Extensive microbial diversity within the chicken gut microbiome revealed by metagenomics and culture.</title>
        <authorList>
            <person name="Gilroy R."/>
            <person name="Ravi A."/>
            <person name="Getino M."/>
            <person name="Pursley I."/>
            <person name="Horton D.L."/>
            <person name="Alikhan N.F."/>
            <person name="Baker D."/>
            <person name="Gharbi K."/>
            <person name="Hall N."/>
            <person name="Watson M."/>
            <person name="Adriaenssens E.M."/>
            <person name="Foster-Nyarko E."/>
            <person name="Jarju S."/>
            <person name="Secka A."/>
            <person name="Antonio M."/>
            <person name="Oren A."/>
            <person name="Chaudhuri R.R."/>
            <person name="La Ragione R."/>
            <person name="Hildebrand F."/>
            <person name="Pallen M.J."/>
        </authorList>
    </citation>
    <scope>NUCLEOTIDE SEQUENCE</scope>
    <source>
        <strain evidence="17">21143</strain>
    </source>
</reference>
<feature type="domain" description="Response regulatory" evidence="16">
    <location>
        <begin position="1160"/>
        <end position="1275"/>
    </location>
</feature>
<keyword evidence="13" id="KW-0472">Membrane</keyword>
<evidence type="ECO:0000256" key="8">
    <source>
        <dbReference type="ARBA" id="ARBA00023012"/>
    </source>
</evidence>
<dbReference type="PRINTS" id="PR00344">
    <property type="entry name" value="BCTRLSENSOR"/>
</dbReference>
<dbReference type="SUPFAM" id="SSF55874">
    <property type="entry name" value="ATPase domain of HSP90 chaperone/DNA topoisomerase II/histidine kinase"/>
    <property type="match status" value="1"/>
</dbReference>
<dbReference type="GO" id="GO:0005524">
    <property type="term" value="F:ATP binding"/>
    <property type="evidence" value="ECO:0007669"/>
    <property type="project" value="UniProtKB-KW"/>
</dbReference>
<dbReference type="Gene3D" id="1.10.287.130">
    <property type="match status" value="1"/>
</dbReference>
<reference evidence="17" key="1">
    <citation type="submission" date="2020-10" db="EMBL/GenBank/DDBJ databases">
        <authorList>
            <person name="Gilroy R."/>
        </authorList>
    </citation>
    <scope>NUCLEOTIDE SEQUENCE</scope>
    <source>
        <strain evidence="17">21143</strain>
    </source>
</reference>
<dbReference type="InterPro" id="IPR003661">
    <property type="entry name" value="HisK_dim/P_dom"/>
</dbReference>
<dbReference type="Pfam" id="PF00072">
    <property type="entry name" value="Response_reg"/>
    <property type="match status" value="1"/>
</dbReference>
<keyword evidence="10" id="KW-0238">DNA-binding</keyword>
<dbReference type="SUPFAM" id="SSF63829">
    <property type="entry name" value="Calcium-dependent phosphotriesterase"/>
    <property type="match status" value="2"/>
</dbReference>
<dbReference type="InterPro" id="IPR015943">
    <property type="entry name" value="WD40/YVTN_repeat-like_dom_sf"/>
</dbReference>
<evidence type="ECO:0000313" key="17">
    <source>
        <dbReference type="EMBL" id="HIT40288.1"/>
    </source>
</evidence>
<feature type="transmembrane region" description="Helical" evidence="13">
    <location>
        <begin position="861"/>
        <end position="881"/>
    </location>
</feature>